<comment type="subcellular location">
    <subcellularLocation>
        <location evidence="3">Endoplasmic reticulum membrane</location>
        <topology evidence="3">Peripheral membrane protein</topology>
    </subcellularLocation>
    <subcellularLocation>
        <location evidence="2">Microsome membrane</location>
        <topology evidence="2">Peripheral membrane protein</topology>
    </subcellularLocation>
</comment>
<comment type="similarity">
    <text evidence="4">Belongs to the cytochrome P450 family.</text>
</comment>
<keyword evidence="15" id="KW-1185">Reference proteome</keyword>
<dbReference type="InterPro" id="IPR036396">
    <property type="entry name" value="Cyt_P450_sf"/>
</dbReference>
<name>A0AAN9XZ92_9HEMI</name>
<keyword evidence="13" id="KW-1133">Transmembrane helix</keyword>
<evidence type="ECO:0000256" key="2">
    <source>
        <dbReference type="ARBA" id="ARBA00004174"/>
    </source>
</evidence>
<evidence type="ECO:0000313" key="15">
    <source>
        <dbReference type="Proteomes" id="UP001367676"/>
    </source>
</evidence>
<dbReference type="Gene3D" id="1.10.630.10">
    <property type="entry name" value="Cytochrome P450"/>
    <property type="match status" value="1"/>
</dbReference>
<keyword evidence="11" id="KW-0503">Monooxygenase</keyword>
<keyword evidence="12 13" id="KW-0472">Membrane</keyword>
<protein>
    <recommendedName>
        <fullName evidence="16">Cytochrome P450</fullName>
    </recommendedName>
</protein>
<organism evidence="14 15">
    <name type="scientific">Parthenolecanium corni</name>
    <dbReference type="NCBI Taxonomy" id="536013"/>
    <lineage>
        <taxon>Eukaryota</taxon>
        <taxon>Metazoa</taxon>
        <taxon>Ecdysozoa</taxon>
        <taxon>Arthropoda</taxon>
        <taxon>Hexapoda</taxon>
        <taxon>Insecta</taxon>
        <taxon>Pterygota</taxon>
        <taxon>Neoptera</taxon>
        <taxon>Paraneoptera</taxon>
        <taxon>Hemiptera</taxon>
        <taxon>Sternorrhyncha</taxon>
        <taxon>Coccoidea</taxon>
        <taxon>Coccidae</taxon>
        <taxon>Parthenolecanium</taxon>
    </lineage>
</organism>
<dbReference type="GO" id="GO:0016705">
    <property type="term" value="F:oxidoreductase activity, acting on paired donors, with incorporation or reduction of molecular oxygen"/>
    <property type="evidence" value="ECO:0007669"/>
    <property type="project" value="InterPro"/>
</dbReference>
<dbReference type="SUPFAM" id="SSF48264">
    <property type="entry name" value="Cytochrome P450"/>
    <property type="match status" value="1"/>
</dbReference>
<evidence type="ECO:0000256" key="6">
    <source>
        <dbReference type="ARBA" id="ARBA00022723"/>
    </source>
</evidence>
<dbReference type="PANTHER" id="PTHR24292">
    <property type="entry name" value="CYTOCHROME P450"/>
    <property type="match status" value="1"/>
</dbReference>
<dbReference type="GO" id="GO:0005506">
    <property type="term" value="F:iron ion binding"/>
    <property type="evidence" value="ECO:0007669"/>
    <property type="project" value="InterPro"/>
</dbReference>
<keyword evidence="5" id="KW-0349">Heme</keyword>
<keyword evidence="6" id="KW-0479">Metal-binding</keyword>
<dbReference type="Pfam" id="PF00067">
    <property type="entry name" value="p450"/>
    <property type="match status" value="1"/>
</dbReference>
<dbReference type="GO" id="GO:0020037">
    <property type="term" value="F:heme binding"/>
    <property type="evidence" value="ECO:0007669"/>
    <property type="project" value="InterPro"/>
</dbReference>
<proteinExistence type="inferred from homology"/>
<dbReference type="GO" id="GO:0004497">
    <property type="term" value="F:monooxygenase activity"/>
    <property type="evidence" value="ECO:0007669"/>
    <property type="project" value="UniProtKB-KW"/>
</dbReference>
<dbReference type="InterPro" id="IPR001128">
    <property type="entry name" value="Cyt_P450"/>
</dbReference>
<gene>
    <name evidence="14" type="ORF">V9T40_011194</name>
</gene>
<evidence type="ECO:0000256" key="10">
    <source>
        <dbReference type="ARBA" id="ARBA00023004"/>
    </source>
</evidence>
<dbReference type="GO" id="GO:0005789">
    <property type="term" value="C:endoplasmic reticulum membrane"/>
    <property type="evidence" value="ECO:0007669"/>
    <property type="project" value="UniProtKB-SubCell"/>
</dbReference>
<accession>A0AAN9XZ92</accession>
<evidence type="ECO:0000256" key="5">
    <source>
        <dbReference type="ARBA" id="ARBA00022617"/>
    </source>
</evidence>
<dbReference type="InterPro" id="IPR050476">
    <property type="entry name" value="Insect_CytP450_Detox"/>
</dbReference>
<dbReference type="EMBL" id="JBBCAQ010000037">
    <property type="protein sequence ID" value="KAK7574003.1"/>
    <property type="molecule type" value="Genomic_DNA"/>
</dbReference>
<sequence>MWKTALRENVGAIFAIAILILFRRRRQLLQRFEKMVNYGVTYINRFFTAPTIYSSPATVITSTHSPHSRSYDSKYPNSVLHFRRHFFSTEYFVVESTYIANTLAEHADHFENVSFANRIFRLCRRSNPAKGFERVMRAHIDAGDCRNVGNTEVGGCKTSSSTAAVDNAYQKFAMEMNAKGDEKVGHRLYQTLFEGKEHLMELQTVFDVKNDGYCRHKITKATSMETIIPGLSSCIKELVVLLEAKANRRTQVDIREYGYRHGVNILGVAFFGQSIEELTSSGCEFYPKFDELYDMWLNSEREGSRLFPTNWLRRFGKSTRSGRIEEVKSFFKAMVVDCADQKSGKMCVLKSLVEQCGLMDESREELIETLSEFVIGFSIYTVEVLAGAMSIILHELAQDAKLQEKIRDNDKVKFSLEGLPRINAEFLSESLYIDSIIKETFKTFPIDPLIQLSCKRVYRIPNTSFRINPKSVVLIPVNVLQTDNNLYPSMDSSDLSVNQEMEKEYAFITDSEMQSFFVFANQFVDTCLKTTLPSIIQIYEFKTDVKLNYEYGTSCRFSILPNALPLRTSKVEKRGKIVVFEESLKAFHASKDVPFLSKIGL</sequence>
<evidence type="ECO:0000256" key="1">
    <source>
        <dbReference type="ARBA" id="ARBA00001971"/>
    </source>
</evidence>
<keyword evidence="9" id="KW-0560">Oxidoreductase</keyword>
<keyword evidence="8" id="KW-0492">Microsome</keyword>
<dbReference type="AlphaFoldDB" id="A0AAN9XZ92"/>
<evidence type="ECO:0000256" key="7">
    <source>
        <dbReference type="ARBA" id="ARBA00022824"/>
    </source>
</evidence>
<evidence type="ECO:0000256" key="12">
    <source>
        <dbReference type="ARBA" id="ARBA00023136"/>
    </source>
</evidence>
<feature type="transmembrane region" description="Helical" evidence="13">
    <location>
        <begin position="6"/>
        <end position="22"/>
    </location>
</feature>
<keyword evidence="13" id="KW-0812">Transmembrane</keyword>
<evidence type="ECO:0000256" key="4">
    <source>
        <dbReference type="ARBA" id="ARBA00010617"/>
    </source>
</evidence>
<keyword evidence="7" id="KW-0256">Endoplasmic reticulum</keyword>
<evidence type="ECO:0008006" key="16">
    <source>
        <dbReference type="Google" id="ProtNLM"/>
    </source>
</evidence>
<evidence type="ECO:0000256" key="3">
    <source>
        <dbReference type="ARBA" id="ARBA00004406"/>
    </source>
</evidence>
<dbReference type="Proteomes" id="UP001367676">
    <property type="component" value="Unassembled WGS sequence"/>
</dbReference>
<keyword evidence="10" id="KW-0408">Iron</keyword>
<evidence type="ECO:0000256" key="8">
    <source>
        <dbReference type="ARBA" id="ARBA00022848"/>
    </source>
</evidence>
<evidence type="ECO:0000256" key="11">
    <source>
        <dbReference type="ARBA" id="ARBA00023033"/>
    </source>
</evidence>
<reference evidence="14 15" key="1">
    <citation type="submission" date="2024-03" db="EMBL/GenBank/DDBJ databases">
        <title>Adaptation during the transition from Ophiocordyceps entomopathogen to insect associate is accompanied by gene loss and intensified selection.</title>
        <authorList>
            <person name="Ward C.M."/>
            <person name="Onetto C.A."/>
            <person name="Borneman A.R."/>
        </authorList>
    </citation>
    <scope>NUCLEOTIDE SEQUENCE [LARGE SCALE GENOMIC DNA]</scope>
    <source>
        <strain evidence="14">AWRI1</strain>
        <tissue evidence="14">Single Adult Female</tissue>
    </source>
</reference>
<comment type="caution">
    <text evidence="14">The sequence shown here is derived from an EMBL/GenBank/DDBJ whole genome shotgun (WGS) entry which is preliminary data.</text>
</comment>
<evidence type="ECO:0000256" key="9">
    <source>
        <dbReference type="ARBA" id="ARBA00023002"/>
    </source>
</evidence>
<evidence type="ECO:0000313" key="14">
    <source>
        <dbReference type="EMBL" id="KAK7574003.1"/>
    </source>
</evidence>
<evidence type="ECO:0000256" key="13">
    <source>
        <dbReference type="SAM" id="Phobius"/>
    </source>
</evidence>
<comment type="cofactor">
    <cofactor evidence="1">
        <name>heme</name>
        <dbReference type="ChEBI" id="CHEBI:30413"/>
    </cofactor>
</comment>
<dbReference type="PANTHER" id="PTHR24292:SF54">
    <property type="entry name" value="CYP9F3-RELATED"/>
    <property type="match status" value="1"/>
</dbReference>